<dbReference type="InterPro" id="IPR036291">
    <property type="entry name" value="NAD(P)-bd_dom_sf"/>
</dbReference>
<dbReference type="PIRSF" id="PIRSF000124">
    <property type="entry name" value="UDPglc_GDPman_dh"/>
    <property type="match status" value="1"/>
</dbReference>
<dbReference type="OrthoDB" id="9803238at2"/>
<dbReference type="SUPFAM" id="SSF48179">
    <property type="entry name" value="6-phosphogluconate dehydrogenase C-terminal domain-like"/>
    <property type="match status" value="1"/>
</dbReference>
<dbReference type="GO" id="GO:0051287">
    <property type="term" value="F:NAD binding"/>
    <property type="evidence" value="ECO:0007669"/>
    <property type="project" value="InterPro"/>
</dbReference>
<dbReference type="Pfam" id="PF03720">
    <property type="entry name" value="UDPG_MGDP_dh_C"/>
    <property type="match status" value="1"/>
</dbReference>
<evidence type="ECO:0000256" key="1">
    <source>
        <dbReference type="ARBA" id="ARBA00006601"/>
    </source>
</evidence>
<dbReference type="Pfam" id="PF03721">
    <property type="entry name" value="UDPG_MGDP_dh_N"/>
    <property type="match status" value="1"/>
</dbReference>
<dbReference type="InterPro" id="IPR001732">
    <property type="entry name" value="UDP-Glc/GDP-Man_DH_N"/>
</dbReference>
<dbReference type="InterPro" id="IPR036220">
    <property type="entry name" value="UDP-Glc/GDP-Man_DH_C_sf"/>
</dbReference>
<dbReference type="InterPro" id="IPR014027">
    <property type="entry name" value="UDP-Glc/GDP-Man_DH_C"/>
</dbReference>
<dbReference type="GO" id="GO:0016628">
    <property type="term" value="F:oxidoreductase activity, acting on the CH-CH group of donors, NAD or NADP as acceptor"/>
    <property type="evidence" value="ECO:0007669"/>
    <property type="project" value="InterPro"/>
</dbReference>
<dbReference type="InterPro" id="IPR008927">
    <property type="entry name" value="6-PGluconate_DH-like_C_sf"/>
</dbReference>
<name>A0A1T4P1R8_9FIRM</name>
<evidence type="ECO:0000256" key="3">
    <source>
        <dbReference type="ARBA" id="ARBA00023027"/>
    </source>
</evidence>
<keyword evidence="2" id="KW-0560">Oxidoreductase</keyword>
<evidence type="ECO:0000313" key="6">
    <source>
        <dbReference type="EMBL" id="SJZ84888.1"/>
    </source>
</evidence>
<dbReference type="PIRSF" id="PIRSF500136">
    <property type="entry name" value="UDP_ManNAc_DH"/>
    <property type="match status" value="1"/>
</dbReference>
<dbReference type="Proteomes" id="UP000189933">
    <property type="component" value="Unassembled WGS sequence"/>
</dbReference>
<sequence length="432" mass="47629">MTEPVKVTVFGLGFVGLPLALSFAMRGCKVYGVDVNEELVAELKAGITHHLEAYHSTPIQKILKDQLAAGRFIPTTDASEALTNSDNFIVTVGIPVKEGRADYSHIEAVSKTIARGLKPNDLVLIRSTVVPGTTRNVIKPILEELSGLKADEDFYLAYSSERIAEGRAFEEFENMPTLVSGVDRASRDRAAKLLSIVTKADLIPCSSMEVVETAKVMENVSRDVNIAMVNEFARFTKALGIDIFEVIKAANTHTRVNLLLPGPGVGGYCIPNAFHYLAPKAEELGVNLSLTRIAREINEQVPERVVTMIKRNMTPELPPVVAVFGLAMKDYSNDDRISPAIRIVELLQREGITVQAFDPAVPTRYEFKKESMAEALEGAQGIVVLARQEGIDFHNYDLFRSKLIGERPFIVDTRNVYRREMVEAAGLVLETI</sequence>
<dbReference type="RefSeq" id="WP_078665182.1">
    <property type="nucleotide sequence ID" value="NZ_FUXM01000009.1"/>
</dbReference>
<dbReference type="GO" id="GO:0016616">
    <property type="term" value="F:oxidoreductase activity, acting on the CH-OH group of donors, NAD or NADP as acceptor"/>
    <property type="evidence" value="ECO:0007669"/>
    <property type="project" value="InterPro"/>
</dbReference>
<dbReference type="PANTHER" id="PTHR43491">
    <property type="entry name" value="UDP-N-ACETYL-D-MANNOSAMINE DEHYDROGENASE"/>
    <property type="match status" value="1"/>
</dbReference>
<dbReference type="AlphaFoldDB" id="A0A1T4P1R8"/>
<protein>
    <submittedName>
        <fullName evidence="6">UDP-N-acetyl-D-mannosaminuronic acid dehydrogenase</fullName>
    </submittedName>
</protein>
<reference evidence="7" key="1">
    <citation type="submission" date="2017-02" db="EMBL/GenBank/DDBJ databases">
        <authorList>
            <person name="Varghese N."/>
            <person name="Submissions S."/>
        </authorList>
    </citation>
    <scope>NUCLEOTIDE SEQUENCE [LARGE SCALE GENOMIC DNA]</scope>
    <source>
        <strain evidence="7">DSM 16521</strain>
    </source>
</reference>
<proteinExistence type="inferred from homology"/>
<dbReference type="InterPro" id="IPR028359">
    <property type="entry name" value="UDP_ManNAc/GlcNAc_DH"/>
</dbReference>
<dbReference type="GO" id="GO:0000271">
    <property type="term" value="P:polysaccharide biosynthetic process"/>
    <property type="evidence" value="ECO:0007669"/>
    <property type="project" value="InterPro"/>
</dbReference>
<keyword evidence="7" id="KW-1185">Reference proteome</keyword>
<dbReference type="NCBIfam" id="TIGR03026">
    <property type="entry name" value="NDP-sugDHase"/>
    <property type="match status" value="1"/>
</dbReference>
<dbReference type="SUPFAM" id="SSF51735">
    <property type="entry name" value="NAD(P)-binding Rossmann-fold domains"/>
    <property type="match status" value="1"/>
</dbReference>
<dbReference type="PANTHER" id="PTHR43491:SF2">
    <property type="entry name" value="UDP-N-ACETYL-D-MANNOSAMINE DEHYDROGENASE"/>
    <property type="match status" value="1"/>
</dbReference>
<feature type="domain" description="UDP-glucose/GDP-mannose dehydrogenase C-terminal" evidence="5">
    <location>
        <begin position="322"/>
        <end position="419"/>
    </location>
</feature>
<dbReference type="InterPro" id="IPR017476">
    <property type="entry name" value="UDP-Glc/GDP-Man"/>
</dbReference>
<gene>
    <name evidence="6" type="ORF">SAMN02745885_01094</name>
</gene>
<keyword evidence="3" id="KW-0520">NAD</keyword>
<evidence type="ECO:0000313" key="7">
    <source>
        <dbReference type="Proteomes" id="UP000189933"/>
    </source>
</evidence>
<organism evidence="6 7">
    <name type="scientific">Carboxydocella sporoproducens DSM 16521</name>
    <dbReference type="NCBI Taxonomy" id="1121270"/>
    <lineage>
        <taxon>Bacteria</taxon>
        <taxon>Bacillati</taxon>
        <taxon>Bacillota</taxon>
        <taxon>Clostridia</taxon>
        <taxon>Eubacteriales</taxon>
        <taxon>Clostridiales Family XVI. Incertae Sedis</taxon>
        <taxon>Carboxydocella</taxon>
    </lineage>
</organism>
<dbReference type="Pfam" id="PF00984">
    <property type="entry name" value="UDPG_MGDP_dh"/>
    <property type="match status" value="1"/>
</dbReference>
<accession>A0A1T4P1R8</accession>
<dbReference type="EMBL" id="FUXM01000009">
    <property type="protein sequence ID" value="SJZ84888.1"/>
    <property type="molecule type" value="Genomic_DNA"/>
</dbReference>
<evidence type="ECO:0000256" key="4">
    <source>
        <dbReference type="PIRNR" id="PIRNR000124"/>
    </source>
</evidence>
<evidence type="ECO:0000259" key="5">
    <source>
        <dbReference type="SMART" id="SM00984"/>
    </source>
</evidence>
<comment type="similarity">
    <text evidence="1 4">Belongs to the UDP-glucose/GDP-mannose dehydrogenase family.</text>
</comment>
<dbReference type="Gene3D" id="3.40.50.720">
    <property type="entry name" value="NAD(P)-binding Rossmann-like Domain"/>
    <property type="match status" value="2"/>
</dbReference>
<dbReference type="SUPFAM" id="SSF52413">
    <property type="entry name" value="UDP-glucose/GDP-mannose dehydrogenase C-terminal domain"/>
    <property type="match status" value="1"/>
</dbReference>
<dbReference type="InterPro" id="IPR014026">
    <property type="entry name" value="UDP-Glc/GDP-Man_DH_dimer"/>
</dbReference>
<dbReference type="SMART" id="SM00984">
    <property type="entry name" value="UDPG_MGDP_dh_C"/>
    <property type="match status" value="1"/>
</dbReference>
<evidence type="ECO:0000256" key="2">
    <source>
        <dbReference type="ARBA" id="ARBA00023002"/>
    </source>
</evidence>